<keyword evidence="2" id="KW-1185">Reference proteome</keyword>
<accession>A0A7U2I4Y5</accession>
<organism evidence="1 2">
    <name type="scientific">Phaeosphaeria nodorum (strain SN15 / ATCC MYA-4574 / FGSC 10173)</name>
    <name type="common">Glume blotch fungus</name>
    <name type="synonym">Parastagonospora nodorum</name>
    <dbReference type="NCBI Taxonomy" id="321614"/>
    <lineage>
        <taxon>Eukaryota</taxon>
        <taxon>Fungi</taxon>
        <taxon>Dikarya</taxon>
        <taxon>Ascomycota</taxon>
        <taxon>Pezizomycotina</taxon>
        <taxon>Dothideomycetes</taxon>
        <taxon>Pleosporomycetidae</taxon>
        <taxon>Pleosporales</taxon>
        <taxon>Pleosporineae</taxon>
        <taxon>Phaeosphaeriaceae</taxon>
        <taxon>Parastagonospora</taxon>
    </lineage>
</organism>
<sequence length="81" mass="8847">MQAAGRVADAVKTGRLWYWTRSSMRDDATGVVSVTQRFGDAFSRGLRQSRRRSSDAVCFSSMEPGVRGVKSGECSTASYCT</sequence>
<name>A0A7U2I4Y5_PHANO</name>
<dbReference type="VEuPathDB" id="FungiDB:JI435_049750"/>
<gene>
    <name evidence="1" type="ORF">JI435_049750</name>
</gene>
<dbReference type="EMBL" id="CP069035">
    <property type="protein sequence ID" value="QRD02000.1"/>
    <property type="molecule type" value="Genomic_DNA"/>
</dbReference>
<dbReference type="AlphaFoldDB" id="A0A7U2I4Y5"/>
<reference evidence="2" key="1">
    <citation type="journal article" date="2021" name="BMC Genomics">
        <title>Chromosome-level genome assembly and manually-curated proteome of model necrotroph Parastagonospora nodorum Sn15 reveals a genome-wide trove of candidate effector homologs, and redundancy of virulence-related functions within an accessory chromosome.</title>
        <authorList>
            <person name="Bertazzoni S."/>
            <person name="Jones D.A.B."/>
            <person name="Phan H.T."/>
            <person name="Tan K.-C."/>
            <person name="Hane J.K."/>
        </authorList>
    </citation>
    <scope>NUCLEOTIDE SEQUENCE [LARGE SCALE GENOMIC DNA]</scope>
    <source>
        <strain evidence="2">SN15 / ATCC MYA-4574 / FGSC 10173)</strain>
    </source>
</reference>
<evidence type="ECO:0000313" key="1">
    <source>
        <dbReference type="EMBL" id="QRD02000.1"/>
    </source>
</evidence>
<evidence type="ECO:0000313" key="2">
    <source>
        <dbReference type="Proteomes" id="UP000663193"/>
    </source>
</evidence>
<dbReference type="Proteomes" id="UP000663193">
    <property type="component" value="Chromosome 13"/>
</dbReference>
<protein>
    <submittedName>
        <fullName evidence="1">Uncharacterized protein</fullName>
    </submittedName>
</protein>
<proteinExistence type="predicted"/>